<evidence type="ECO:0000256" key="3">
    <source>
        <dbReference type="ARBA" id="ARBA00022737"/>
    </source>
</evidence>
<dbReference type="Pfam" id="PF12796">
    <property type="entry name" value="Ank_2"/>
    <property type="match status" value="2"/>
</dbReference>
<dbReference type="SUPFAM" id="SSF48403">
    <property type="entry name" value="Ankyrin repeat"/>
    <property type="match status" value="1"/>
</dbReference>
<keyword evidence="2 8" id="KW-0812">Transmembrane</keyword>
<dbReference type="Gene3D" id="1.25.40.20">
    <property type="entry name" value="Ankyrin repeat-containing domain"/>
    <property type="match status" value="2"/>
</dbReference>
<feature type="repeat" description="ANK" evidence="7">
    <location>
        <begin position="84"/>
        <end position="116"/>
    </location>
</feature>
<keyword evidence="5 7" id="KW-0040">ANK repeat</keyword>
<feature type="transmembrane region" description="Helical" evidence="8">
    <location>
        <begin position="485"/>
        <end position="513"/>
    </location>
</feature>
<reference evidence="10" key="1">
    <citation type="journal article" date="2021" name="Front. Plant Sci.">
        <title>Chromosome-Scale Genome Assembly for Chinese Sour Jujube and Insights Into Its Genome Evolution and Domestication Signature.</title>
        <authorList>
            <person name="Shen L.-Y."/>
            <person name="Luo H."/>
            <person name="Wang X.-L."/>
            <person name="Wang X.-M."/>
            <person name="Qiu X.-J."/>
            <person name="Liu H."/>
            <person name="Zhou S.-S."/>
            <person name="Jia K.-H."/>
            <person name="Nie S."/>
            <person name="Bao Y.-T."/>
            <person name="Zhang R.-G."/>
            <person name="Yun Q.-Z."/>
            <person name="Chai Y.-H."/>
            <person name="Lu J.-Y."/>
            <person name="Li Y."/>
            <person name="Zhao S.-W."/>
            <person name="Mao J.-F."/>
            <person name="Jia S.-G."/>
            <person name="Mao Y.-M."/>
        </authorList>
    </citation>
    <scope>NUCLEOTIDE SEQUENCE</scope>
    <source>
        <strain evidence="10">AT0</strain>
        <tissue evidence="10">Leaf</tissue>
    </source>
</reference>
<evidence type="ECO:0000256" key="1">
    <source>
        <dbReference type="ARBA" id="ARBA00004141"/>
    </source>
</evidence>
<dbReference type="Proteomes" id="UP000813462">
    <property type="component" value="Unassembled WGS sequence"/>
</dbReference>
<comment type="caution">
    <text evidence="10">The sequence shown here is derived from an EMBL/GenBank/DDBJ whole genome shotgun (WGS) entry which is preliminary data.</text>
</comment>
<dbReference type="EMBL" id="JAEACU010000007">
    <property type="protein sequence ID" value="KAH7521663.1"/>
    <property type="molecule type" value="Genomic_DNA"/>
</dbReference>
<keyword evidence="4 8" id="KW-1133">Transmembrane helix</keyword>
<evidence type="ECO:0000313" key="11">
    <source>
        <dbReference type="Proteomes" id="UP000813462"/>
    </source>
</evidence>
<proteinExistence type="predicted"/>
<dbReference type="InterPro" id="IPR002110">
    <property type="entry name" value="Ankyrin_rpt"/>
</dbReference>
<accession>A0A978V2T0</accession>
<evidence type="ECO:0000259" key="9">
    <source>
        <dbReference type="Pfam" id="PF13962"/>
    </source>
</evidence>
<evidence type="ECO:0000256" key="6">
    <source>
        <dbReference type="ARBA" id="ARBA00023136"/>
    </source>
</evidence>
<feature type="transmembrane region" description="Helical" evidence="8">
    <location>
        <begin position="525"/>
        <end position="548"/>
    </location>
</feature>
<dbReference type="Pfam" id="PF13962">
    <property type="entry name" value="PGG"/>
    <property type="match status" value="1"/>
</dbReference>
<evidence type="ECO:0000256" key="2">
    <source>
        <dbReference type="ARBA" id="ARBA00022692"/>
    </source>
</evidence>
<dbReference type="PANTHER" id="PTHR24186:SF46">
    <property type="entry name" value="PROTEIN ACCELERATED CELL DEATH 6-LIKE"/>
    <property type="match status" value="1"/>
</dbReference>
<feature type="repeat" description="ANK" evidence="7">
    <location>
        <begin position="362"/>
        <end position="383"/>
    </location>
</feature>
<feature type="transmembrane region" description="Helical" evidence="8">
    <location>
        <begin position="455"/>
        <end position="473"/>
    </location>
</feature>
<dbReference type="GO" id="GO:0005886">
    <property type="term" value="C:plasma membrane"/>
    <property type="evidence" value="ECO:0007669"/>
    <property type="project" value="TreeGrafter"/>
</dbReference>
<dbReference type="PROSITE" id="PS50088">
    <property type="entry name" value="ANK_REPEAT"/>
    <property type="match status" value="3"/>
</dbReference>
<evidence type="ECO:0000256" key="7">
    <source>
        <dbReference type="PROSITE-ProRule" id="PRU00023"/>
    </source>
</evidence>
<name>A0A978V2T0_ZIZJJ</name>
<evidence type="ECO:0000256" key="8">
    <source>
        <dbReference type="SAM" id="Phobius"/>
    </source>
</evidence>
<dbReference type="InterPro" id="IPR036770">
    <property type="entry name" value="Ankyrin_rpt-contain_sf"/>
</dbReference>
<comment type="subcellular location">
    <subcellularLocation>
        <location evidence="1">Membrane</location>
        <topology evidence="1">Multi-pass membrane protein</topology>
    </subcellularLocation>
</comment>
<gene>
    <name evidence="10" type="ORF">FEM48_Zijuj07G0056900</name>
</gene>
<feature type="transmembrane region" description="Helical" evidence="8">
    <location>
        <begin position="555"/>
        <end position="575"/>
    </location>
</feature>
<dbReference type="PANTHER" id="PTHR24186">
    <property type="entry name" value="PROTEIN PHOSPHATASE 1 REGULATORY SUBUNIT"/>
    <property type="match status" value="1"/>
</dbReference>
<keyword evidence="6 8" id="KW-0472">Membrane</keyword>
<sequence>MDSQPSSTRFVACSASGDIDMFYYDRFREKEEGISNHIVDNGSSVMLSMNPKLYRAVRSGDIELFRRLHLEDMDCADLEQQVPQGNTVLHIAAHSGNDPLVKCILQLCPDLIKSKNTNGNLPLHIAAAAGNLSTVEILVSADQQQSVSLREKDSNHDTALHLALQNRYEEVAFYLFEADQEVTHYMNVFFKSPLHIAAEAGYAELFKRMMEISAGSHDVPDEESKQRIIMAAIHGKNGGVLDVILEKWPSLVTPDNSCQINPLSLAAFTGYLEGVQKILEKSRHLAYLRHENGFFTIHQASKKGHIQIIQELLKHCPDSIELLNSKKQNILHVAAKYGKSKTVRYMLKNPEFEMLINKKDYKGNTPLHLASEKGHPEVVSDLIWDSRVNLQVLNIKGSTALDVVNNSVYPSYRKRLTWLILRYAGAPQGKNASIMKRHSRNYPDLGPYDNRINTFILVAILVATVAFAAGVTAPNNMTSSLVHNAMFHVFVITNTIAMYSSIIVVVALIWSQLSDFHLLRASLQFAVPVLGLALAMMSIAFTAGVFLIVRENAMLSIFVLVFASIGILTMLVLFTPLFLPSSLPHRILRYVFYYPVLLLIKVTR</sequence>
<feature type="repeat" description="ANK" evidence="7">
    <location>
        <begin position="118"/>
        <end position="140"/>
    </location>
</feature>
<dbReference type="AlphaFoldDB" id="A0A978V2T0"/>
<evidence type="ECO:0000256" key="4">
    <source>
        <dbReference type="ARBA" id="ARBA00022989"/>
    </source>
</evidence>
<evidence type="ECO:0000256" key="5">
    <source>
        <dbReference type="ARBA" id="ARBA00023043"/>
    </source>
</evidence>
<dbReference type="InterPro" id="IPR026961">
    <property type="entry name" value="PGG_dom"/>
</dbReference>
<protein>
    <recommendedName>
        <fullName evidence="9">PGG domain-containing protein</fullName>
    </recommendedName>
</protein>
<feature type="domain" description="PGG" evidence="9">
    <location>
        <begin position="448"/>
        <end position="547"/>
    </location>
</feature>
<dbReference type="SMART" id="SM00248">
    <property type="entry name" value="ANK"/>
    <property type="match status" value="8"/>
</dbReference>
<evidence type="ECO:0000313" key="10">
    <source>
        <dbReference type="EMBL" id="KAH7521663.1"/>
    </source>
</evidence>
<organism evidence="10 11">
    <name type="scientific">Ziziphus jujuba var. spinosa</name>
    <dbReference type="NCBI Taxonomy" id="714518"/>
    <lineage>
        <taxon>Eukaryota</taxon>
        <taxon>Viridiplantae</taxon>
        <taxon>Streptophyta</taxon>
        <taxon>Embryophyta</taxon>
        <taxon>Tracheophyta</taxon>
        <taxon>Spermatophyta</taxon>
        <taxon>Magnoliopsida</taxon>
        <taxon>eudicotyledons</taxon>
        <taxon>Gunneridae</taxon>
        <taxon>Pentapetalae</taxon>
        <taxon>rosids</taxon>
        <taxon>fabids</taxon>
        <taxon>Rosales</taxon>
        <taxon>Rhamnaceae</taxon>
        <taxon>Paliureae</taxon>
        <taxon>Ziziphus</taxon>
    </lineage>
</organism>
<dbReference type="PROSITE" id="PS50297">
    <property type="entry name" value="ANK_REP_REGION"/>
    <property type="match status" value="3"/>
</dbReference>
<dbReference type="OrthoDB" id="1149549at2759"/>
<keyword evidence="3" id="KW-0677">Repeat</keyword>